<dbReference type="RefSeq" id="WP_380129723.1">
    <property type="nucleotide sequence ID" value="NZ_JBHSEG010000002.1"/>
</dbReference>
<keyword evidence="3" id="KW-1185">Reference proteome</keyword>
<dbReference type="Proteomes" id="UP001595939">
    <property type="component" value="Unassembled WGS sequence"/>
</dbReference>
<accession>A0ABV8Y6N3</accession>
<sequence>MDLPPFPDLTPERLDALLARHGLTGEPVVRLPGGGIFNAIFAVGAHLILRVPRQHPAFIEAARKERVAVPLAHALGIRTPALIAFDDAADLLPVPYGLYERVPGEALEHLRLAPAGTPDAYREVGRDLGRLHRGAQAHGALATLVLEDVPAPDRWPDELAEQGYLGPLDAAWLSAWMAHLQALGADTPGERVFRHGDVQAPNIMVQPCGAYVALLDWGACGWGAAAHDFAGLPMSAMPFMLDGYRDVRPVPEDGSFEAQVVARQLHLALFLIRRAPQPDKSWAERPLGMLLDLVRSLAGMQDARWRRTLL</sequence>
<dbReference type="InterPro" id="IPR011009">
    <property type="entry name" value="Kinase-like_dom_sf"/>
</dbReference>
<comment type="caution">
    <text evidence="2">The sequence shown here is derived from an EMBL/GenBank/DDBJ whole genome shotgun (WGS) entry which is preliminary data.</text>
</comment>
<reference evidence="3" key="1">
    <citation type="journal article" date="2019" name="Int. J. Syst. Evol. Microbiol.">
        <title>The Global Catalogue of Microorganisms (GCM) 10K type strain sequencing project: providing services to taxonomists for standard genome sequencing and annotation.</title>
        <authorList>
            <consortium name="The Broad Institute Genomics Platform"/>
            <consortium name="The Broad Institute Genome Sequencing Center for Infectious Disease"/>
            <person name="Wu L."/>
            <person name="Ma J."/>
        </authorList>
    </citation>
    <scope>NUCLEOTIDE SEQUENCE [LARGE SCALE GENOMIC DNA]</scope>
    <source>
        <strain evidence="3">CCUG 39970</strain>
    </source>
</reference>
<dbReference type="PANTHER" id="PTHR21310">
    <property type="entry name" value="AMINOGLYCOSIDE PHOSPHOTRANSFERASE-RELATED-RELATED"/>
    <property type="match status" value="1"/>
</dbReference>
<dbReference type="InterPro" id="IPR051678">
    <property type="entry name" value="AGP_Transferase"/>
</dbReference>
<proteinExistence type="predicted"/>
<dbReference type="Gene3D" id="3.90.1200.10">
    <property type="match status" value="1"/>
</dbReference>
<gene>
    <name evidence="2" type="ORF">ACFO0P_07855</name>
</gene>
<dbReference type="InterPro" id="IPR002575">
    <property type="entry name" value="Aminoglycoside_PTrfase"/>
</dbReference>
<feature type="domain" description="Aminoglycoside phosphotransferase" evidence="1">
    <location>
        <begin position="31"/>
        <end position="233"/>
    </location>
</feature>
<protein>
    <submittedName>
        <fullName evidence="2">Phosphotransferase family protein</fullName>
    </submittedName>
</protein>
<evidence type="ECO:0000313" key="2">
    <source>
        <dbReference type="EMBL" id="MFC4453678.1"/>
    </source>
</evidence>
<evidence type="ECO:0000259" key="1">
    <source>
        <dbReference type="Pfam" id="PF01636"/>
    </source>
</evidence>
<dbReference type="EMBL" id="JBHSEG010000002">
    <property type="protein sequence ID" value="MFC4453678.1"/>
    <property type="molecule type" value="Genomic_DNA"/>
</dbReference>
<name>A0ABV8Y6N3_9DEIO</name>
<dbReference type="Pfam" id="PF01636">
    <property type="entry name" value="APH"/>
    <property type="match status" value="1"/>
</dbReference>
<organism evidence="2 3">
    <name type="scientific">Deinococcus sonorensis</name>
    <dbReference type="NCBI Taxonomy" id="309891"/>
    <lineage>
        <taxon>Bacteria</taxon>
        <taxon>Thermotogati</taxon>
        <taxon>Deinococcota</taxon>
        <taxon>Deinococci</taxon>
        <taxon>Deinococcales</taxon>
        <taxon>Deinococcaceae</taxon>
        <taxon>Deinococcus</taxon>
    </lineage>
</organism>
<evidence type="ECO:0000313" key="3">
    <source>
        <dbReference type="Proteomes" id="UP001595939"/>
    </source>
</evidence>
<dbReference type="PANTHER" id="PTHR21310:SF15">
    <property type="entry name" value="AMINOGLYCOSIDE PHOSPHOTRANSFERASE DOMAIN-CONTAINING PROTEIN"/>
    <property type="match status" value="1"/>
</dbReference>
<dbReference type="SUPFAM" id="SSF56112">
    <property type="entry name" value="Protein kinase-like (PK-like)"/>
    <property type="match status" value="1"/>
</dbReference>